<sequence length="105" mass="10681">AFLGPPGCRRAAAWWTRARSGRPGGGSGSSASAGAGAGGPTRRRTGPARATATERTPLPARAGRTCSPAAATPPRWSSGRYRTRSGRRGCGYTPRSGGATRPSGW</sequence>
<proteinExistence type="predicted"/>
<evidence type="ECO:0000313" key="3">
    <source>
        <dbReference type="Proteomes" id="UP001189429"/>
    </source>
</evidence>
<accession>A0ABN9WCB5</accession>
<gene>
    <name evidence="2" type="ORF">PCOR1329_LOCUS65212</name>
</gene>
<dbReference type="EMBL" id="CAUYUJ010018339">
    <property type="protein sequence ID" value="CAK0882796.1"/>
    <property type="molecule type" value="Genomic_DNA"/>
</dbReference>
<feature type="region of interest" description="Disordered" evidence="1">
    <location>
        <begin position="16"/>
        <end position="105"/>
    </location>
</feature>
<comment type="caution">
    <text evidence="2">The sequence shown here is derived from an EMBL/GenBank/DDBJ whole genome shotgun (WGS) entry which is preliminary data.</text>
</comment>
<name>A0ABN9WCB5_9DINO</name>
<reference evidence="2" key="1">
    <citation type="submission" date="2023-10" db="EMBL/GenBank/DDBJ databases">
        <authorList>
            <person name="Chen Y."/>
            <person name="Shah S."/>
            <person name="Dougan E. K."/>
            <person name="Thang M."/>
            <person name="Chan C."/>
        </authorList>
    </citation>
    <scope>NUCLEOTIDE SEQUENCE [LARGE SCALE GENOMIC DNA]</scope>
</reference>
<feature type="compositionally biased region" description="Low complexity" evidence="1">
    <location>
        <begin position="47"/>
        <end position="62"/>
    </location>
</feature>
<dbReference type="Proteomes" id="UP001189429">
    <property type="component" value="Unassembled WGS sequence"/>
</dbReference>
<protein>
    <submittedName>
        <fullName evidence="2">Uncharacterized protein</fullName>
    </submittedName>
</protein>
<evidence type="ECO:0000313" key="2">
    <source>
        <dbReference type="EMBL" id="CAK0882796.1"/>
    </source>
</evidence>
<feature type="non-terminal residue" evidence="2">
    <location>
        <position position="105"/>
    </location>
</feature>
<evidence type="ECO:0000256" key="1">
    <source>
        <dbReference type="SAM" id="MobiDB-lite"/>
    </source>
</evidence>
<organism evidence="2 3">
    <name type="scientific">Prorocentrum cordatum</name>
    <dbReference type="NCBI Taxonomy" id="2364126"/>
    <lineage>
        <taxon>Eukaryota</taxon>
        <taxon>Sar</taxon>
        <taxon>Alveolata</taxon>
        <taxon>Dinophyceae</taxon>
        <taxon>Prorocentrales</taxon>
        <taxon>Prorocentraceae</taxon>
        <taxon>Prorocentrum</taxon>
    </lineage>
</organism>
<feature type="non-terminal residue" evidence="2">
    <location>
        <position position="1"/>
    </location>
</feature>
<keyword evidence="3" id="KW-1185">Reference proteome</keyword>